<organism evidence="3 4">
    <name type="scientific">Stieleria neptunia</name>
    <dbReference type="NCBI Taxonomy" id="2527979"/>
    <lineage>
        <taxon>Bacteria</taxon>
        <taxon>Pseudomonadati</taxon>
        <taxon>Planctomycetota</taxon>
        <taxon>Planctomycetia</taxon>
        <taxon>Pirellulales</taxon>
        <taxon>Pirellulaceae</taxon>
        <taxon>Stieleria</taxon>
    </lineage>
</organism>
<dbReference type="AlphaFoldDB" id="A0A518HUN0"/>
<dbReference type="KEGG" id="snep:Enr13x_44340"/>
<evidence type="ECO:0000256" key="2">
    <source>
        <dbReference type="SAM" id="SignalP"/>
    </source>
</evidence>
<accession>A0A518HUN0</accession>
<proteinExistence type="predicted"/>
<keyword evidence="4" id="KW-1185">Reference proteome</keyword>
<protein>
    <recommendedName>
        <fullName evidence="5">LTXXQ motif protein</fullName>
    </recommendedName>
</protein>
<evidence type="ECO:0000313" key="4">
    <source>
        <dbReference type="Proteomes" id="UP000319004"/>
    </source>
</evidence>
<feature type="signal peptide" evidence="2">
    <location>
        <begin position="1"/>
        <end position="30"/>
    </location>
</feature>
<evidence type="ECO:0000313" key="3">
    <source>
        <dbReference type="EMBL" id="QDV44568.1"/>
    </source>
</evidence>
<feature type="region of interest" description="Disordered" evidence="1">
    <location>
        <begin position="160"/>
        <end position="179"/>
    </location>
</feature>
<evidence type="ECO:0008006" key="5">
    <source>
        <dbReference type="Google" id="ProtNLM"/>
    </source>
</evidence>
<dbReference type="Proteomes" id="UP000319004">
    <property type="component" value="Chromosome"/>
</dbReference>
<dbReference type="EMBL" id="CP037423">
    <property type="protein sequence ID" value="QDV44568.1"/>
    <property type="molecule type" value="Genomic_DNA"/>
</dbReference>
<reference evidence="3 4" key="1">
    <citation type="submission" date="2019-03" db="EMBL/GenBank/DDBJ databases">
        <title>Deep-cultivation of Planctomycetes and their phenomic and genomic characterization uncovers novel biology.</title>
        <authorList>
            <person name="Wiegand S."/>
            <person name="Jogler M."/>
            <person name="Boedeker C."/>
            <person name="Pinto D."/>
            <person name="Vollmers J."/>
            <person name="Rivas-Marin E."/>
            <person name="Kohn T."/>
            <person name="Peeters S.H."/>
            <person name="Heuer A."/>
            <person name="Rast P."/>
            <person name="Oberbeckmann S."/>
            <person name="Bunk B."/>
            <person name="Jeske O."/>
            <person name="Meyerdierks A."/>
            <person name="Storesund J.E."/>
            <person name="Kallscheuer N."/>
            <person name="Luecker S."/>
            <person name="Lage O.M."/>
            <person name="Pohl T."/>
            <person name="Merkel B.J."/>
            <person name="Hornburger P."/>
            <person name="Mueller R.-W."/>
            <person name="Bruemmer F."/>
            <person name="Labrenz M."/>
            <person name="Spormann A.M."/>
            <person name="Op den Camp H."/>
            <person name="Overmann J."/>
            <person name="Amann R."/>
            <person name="Jetten M.S.M."/>
            <person name="Mascher T."/>
            <person name="Medema M.H."/>
            <person name="Devos D.P."/>
            <person name="Kaster A.-K."/>
            <person name="Ovreas L."/>
            <person name="Rohde M."/>
            <person name="Galperin M.Y."/>
            <person name="Jogler C."/>
        </authorList>
    </citation>
    <scope>NUCLEOTIDE SEQUENCE [LARGE SCALE GENOMIC DNA]</scope>
    <source>
        <strain evidence="3 4">Enr13</strain>
    </source>
</reference>
<name>A0A518HUN0_9BACT</name>
<feature type="compositionally biased region" description="Basic and acidic residues" evidence="1">
    <location>
        <begin position="160"/>
        <end position="169"/>
    </location>
</feature>
<sequence length="260" mass="30473" precursor="true">MNRRNQHRTLRAFIALAASFIASWTQSASAQDFDLIEQRLGGIVADGELSLEQAQVMLHALRQHAQQDHERAEMHELFDKAGIAESSVFRLQRAMEERGIHGQQQNLAMQVLLRALQTKKSSADEFKFPTKLRQHLQTEGKLPEEQVQLITNIAARLAHEADASRERNQQRSKQTQMQRRQVEEKIVRWIESLETELREAVESEKLTEDEAWEKWEWIKENQIEPKLDAAMEERSLTEEQAENIWVEIEEREAERREQDE</sequence>
<feature type="chain" id="PRO_5021697746" description="LTXXQ motif protein" evidence="2">
    <location>
        <begin position="31"/>
        <end position="260"/>
    </location>
</feature>
<keyword evidence="2" id="KW-0732">Signal</keyword>
<evidence type="ECO:0000256" key="1">
    <source>
        <dbReference type="SAM" id="MobiDB-lite"/>
    </source>
</evidence>
<gene>
    <name evidence="3" type="ORF">Enr13x_44340</name>
</gene>